<name>A0ABX0ERM2_9BACT</name>
<protein>
    <submittedName>
        <fullName evidence="8">DNA repair protein RadC</fullName>
    </submittedName>
</protein>
<keyword evidence="1" id="KW-0645">Protease</keyword>
<evidence type="ECO:0000256" key="3">
    <source>
        <dbReference type="ARBA" id="ARBA00022801"/>
    </source>
</evidence>
<evidence type="ECO:0000313" key="9">
    <source>
        <dbReference type="Proteomes" id="UP001318301"/>
    </source>
</evidence>
<evidence type="ECO:0000256" key="1">
    <source>
        <dbReference type="ARBA" id="ARBA00022670"/>
    </source>
</evidence>
<proteinExistence type="inferred from homology"/>
<dbReference type="PANTHER" id="PTHR30471:SF3">
    <property type="entry name" value="UPF0758 PROTEIN YEES-RELATED"/>
    <property type="match status" value="1"/>
</dbReference>
<keyword evidence="5" id="KW-0482">Metalloprotease</keyword>
<dbReference type="EMBL" id="SEWW01000001">
    <property type="protein sequence ID" value="NGZ43014.1"/>
    <property type="molecule type" value="Genomic_DNA"/>
</dbReference>
<dbReference type="InterPro" id="IPR020891">
    <property type="entry name" value="UPF0758_CS"/>
</dbReference>
<comment type="caution">
    <text evidence="8">The sequence shown here is derived from an EMBL/GenBank/DDBJ whole genome shotgun (WGS) entry which is preliminary data.</text>
</comment>
<dbReference type="Pfam" id="PF20582">
    <property type="entry name" value="UPF0758_N"/>
    <property type="match status" value="1"/>
</dbReference>
<dbReference type="Proteomes" id="UP001318301">
    <property type="component" value="Unassembled WGS sequence"/>
</dbReference>
<organism evidence="8 9">
    <name type="scientific">Aquirufa beregesia</name>
    <dbReference type="NCBI Taxonomy" id="2516556"/>
    <lineage>
        <taxon>Bacteria</taxon>
        <taxon>Pseudomonadati</taxon>
        <taxon>Bacteroidota</taxon>
        <taxon>Cytophagia</taxon>
        <taxon>Cytophagales</taxon>
        <taxon>Flectobacillaceae</taxon>
        <taxon>Aquirufa</taxon>
    </lineage>
</organism>
<dbReference type="InterPro" id="IPR025657">
    <property type="entry name" value="RadC_JAB"/>
</dbReference>
<dbReference type="RefSeq" id="WP_166227855.1">
    <property type="nucleotide sequence ID" value="NZ_CBCSIJ010000012.1"/>
</dbReference>
<keyword evidence="4" id="KW-0862">Zinc</keyword>
<gene>
    <name evidence="8" type="primary">radC</name>
    <name evidence="8" type="ORF">EWU23_00830</name>
</gene>
<accession>A0ABX0ERM2</accession>
<keyword evidence="9" id="KW-1185">Reference proteome</keyword>
<evidence type="ECO:0000313" key="8">
    <source>
        <dbReference type="EMBL" id="NGZ43014.1"/>
    </source>
</evidence>
<evidence type="ECO:0000256" key="5">
    <source>
        <dbReference type="ARBA" id="ARBA00023049"/>
    </source>
</evidence>
<evidence type="ECO:0000256" key="2">
    <source>
        <dbReference type="ARBA" id="ARBA00022723"/>
    </source>
</evidence>
<sequence>MKYEGSNLGIKELNVEDRPREKLNLVGKDLLGVDELLAILIHSGIPNKSALLMANELLNSIGGNLSTLGRFSLHDFMKFKGLGKAKATMLVAALELGRRRMSYEASQAIQVIQSSKDAYRLFHPHLFDLNHEEFWVMHLNRASNLLKMQRLSMGGVAGTSVDLKLLFKSALDTISSSLIIAHNHPSGQLKPSKADRELTQRIVEAGKMLDIQILDHVIITAQGYFSFADEGCL</sequence>
<keyword evidence="3" id="KW-0378">Hydrolase</keyword>
<evidence type="ECO:0000256" key="4">
    <source>
        <dbReference type="ARBA" id="ARBA00022833"/>
    </source>
</evidence>
<evidence type="ECO:0000256" key="6">
    <source>
        <dbReference type="RuleBase" id="RU003797"/>
    </source>
</evidence>
<dbReference type="Pfam" id="PF04002">
    <property type="entry name" value="RadC"/>
    <property type="match status" value="1"/>
</dbReference>
<evidence type="ECO:0000259" key="7">
    <source>
        <dbReference type="PROSITE" id="PS50249"/>
    </source>
</evidence>
<feature type="domain" description="MPN" evidence="7">
    <location>
        <begin position="111"/>
        <end position="233"/>
    </location>
</feature>
<dbReference type="PROSITE" id="PS50249">
    <property type="entry name" value="MPN"/>
    <property type="match status" value="1"/>
</dbReference>
<dbReference type="InterPro" id="IPR046778">
    <property type="entry name" value="UPF0758_N"/>
</dbReference>
<dbReference type="NCBIfam" id="TIGR00608">
    <property type="entry name" value="radc"/>
    <property type="match status" value="1"/>
</dbReference>
<reference evidence="8 9" key="1">
    <citation type="submission" date="2019-02" db="EMBL/GenBank/DDBJ databases">
        <title>Genome of a new Bacteroidetes strain.</title>
        <authorList>
            <person name="Pitt A."/>
        </authorList>
    </citation>
    <scope>NUCLEOTIDE SEQUENCE [LARGE SCALE GENOMIC DNA]</scope>
    <source>
        <strain evidence="8 9">50C-KIRBA</strain>
    </source>
</reference>
<keyword evidence="2" id="KW-0479">Metal-binding</keyword>
<dbReference type="PROSITE" id="PS01302">
    <property type="entry name" value="UPF0758"/>
    <property type="match status" value="1"/>
</dbReference>
<dbReference type="Gene3D" id="3.40.140.10">
    <property type="entry name" value="Cytidine Deaminase, domain 2"/>
    <property type="match status" value="1"/>
</dbReference>
<dbReference type="InterPro" id="IPR001405">
    <property type="entry name" value="UPF0758"/>
</dbReference>
<dbReference type="NCBIfam" id="NF000642">
    <property type="entry name" value="PRK00024.1"/>
    <property type="match status" value="1"/>
</dbReference>
<comment type="similarity">
    <text evidence="6">Belongs to the UPF0758 family.</text>
</comment>
<dbReference type="InterPro" id="IPR037518">
    <property type="entry name" value="MPN"/>
</dbReference>
<dbReference type="PANTHER" id="PTHR30471">
    <property type="entry name" value="DNA REPAIR PROTEIN RADC"/>
    <property type="match status" value="1"/>
</dbReference>
<dbReference type="CDD" id="cd08071">
    <property type="entry name" value="MPN_DUF2466"/>
    <property type="match status" value="1"/>
</dbReference>